<proteinExistence type="predicted"/>
<evidence type="ECO:0000313" key="2">
    <source>
        <dbReference type="EMBL" id="CUS99204.1"/>
    </source>
</evidence>
<dbReference type="InterPro" id="IPR013766">
    <property type="entry name" value="Thioredoxin_domain"/>
</dbReference>
<dbReference type="PANTHER" id="PTHR10438">
    <property type="entry name" value="THIOREDOXIN"/>
    <property type="match status" value="1"/>
</dbReference>
<dbReference type="EMBL" id="CZVW01000005">
    <property type="protein sequence ID" value="CUS99204.1"/>
    <property type="molecule type" value="Genomic_DNA"/>
</dbReference>
<organism evidence="2 3">
    <name type="scientific">Candidatus Chryseopegocella kryptomonas</name>
    <dbReference type="NCBI Taxonomy" id="1633643"/>
    <lineage>
        <taxon>Bacteria</taxon>
        <taxon>Pseudomonadati</taxon>
        <taxon>Candidatus Kryptoniota</taxon>
        <taxon>Candidatus Chryseopegocella</taxon>
    </lineage>
</organism>
<accession>A0A0P1MTU8</accession>
<dbReference type="Gene3D" id="3.40.30.10">
    <property type="entry name" value="Glutaredoxin"/>
    <property type="match status" value="1"/>
</dbReference>
<dbReference type="CDD" id="cd02947">
    <property type="entry name" value="TRX_family"/>
    <property type="match status" value="1"/>
</dbReference>
<gene>
    <name evidence="2" type="ORF">JGI23_00624</name>
</gene>
<dbReference type="Proteomes" id="UP000199197">
    <property type="component" value="Unassembled WGS sequence"/>
</dbReference>
<evidence type="ECO:0000259" key="1">
    <source>
        <dbReference type="PROSITE" id="PS51352"/>
    </source>
</evidence>
<dbReference type="InterPro" id="IPR036249">
    <property type="entry name" value="Thioredoxin-like_sf"/>
</dbReference>
<dbReference type="InterPro" id="IPR050620">
    <property type="entry name" value="Thioredoxin_H-type-like"/>
</dbReference>
<dbReference type="PROSITE" id="PS51352">
    <property type="entry name" value="THIOREDOXIN_2"/>
    <property type="match status" value="1"/>
</dbReference>
<dbReference type="PROSITE" id="PS51257">
    <property type="entry name" value="PROKAR_LIPOPROTEIN"/>
    <property type="match status" value="1"/>
</dbReference>
<feature type="domain" description="Thioredoxin" evidence="1">
    <location>
        <begin position="31"/>
        <end position="166"/>
    </location>
</feature>
<protein>
    <submittedName>
        <fullName evidence="2">Thioredoxin</fullName>
    </submittedName>
</protein>
<keyword evidence="3" id="KW-1185">Reference proteome</keyword>
<dbReference type="RefSeq" id="WP_092348346.1">
    <property type="nucleotide sequence ID" value="NZ_CZVW01000005.1"/>
</dbReference>
<dbReference type="Pfam" id="PF00085">
    <property type="entry name" value="Thioredoxin"/>
    <property type="match status" value="1"/>
</dbReference>
<dbReference type="SUPFAM" id="SSF52833">
    <property type="entry name" value="Thioredoxin-like"/>
    <property type="match status" value="1"/>
</dbReference>
<dbReference type="PANTHER" id="PTHR10438:SF405">
    <property type="entry name" value="THIOREDOXIN DOMAIN-CONTAINING PROTEIN"/>
    <property type="match status" value="1"/>
</dbReference>
<name>A0A0P1MTU8_9BACT</name>
<evidence type="ECO:0000313" key="3">
    <source>
        <dbReference type="Proteomes" id="UP000199197"/>
    </source>
</evidence>
<dbReference type="AlphaFoldDB" id="A0A0P1MTU8"/>
<reference evidence="3" key="1">
    <citation type="submission" date="2015-11" db="EMBL/GenBank/DDBJ databases">
        <authorList>
            <person name="Varghese N."/>
        </authorList>
    </citation>
    <scope>NUCLEOTIDE SEQUENCE [LARGE SCALE GENOMIC DNA]</scope>
    <source>
        <strain evidence="3">JGI-23</strain>
    </source>
</reference>
<sequence>MKKIVLLLTISILFFACGIKKYTIVERGNTKIIIGEFPIQLLKTNDFKWFNDGYSNFKIDETENFNIIKSKANKFDVIVFLGTWCPDSREHVPKFIRIMDEAGVSEKHIKLVGLDRDKTLKGLTDKYNITRVPTFIFFENGKEIGRIVEHPQVSLLNHIAKILSQK</sequence>
<dbReference type="OrthoDB" id="6398367at2"/>